<comment type="caution">
    <text evidence="1">The sequence shown here is derived from an EMBL/GenBank/DDBJ whole genome shotgun (WGS) entry which is preliminary data.</text>
</comment>
<evidence type="ECO:0000313" key="1">
    <source>
        <dbReference type="EMBL" id="MFC5749578.1"/>
    </source>
</evidence>
<keyword evidence="2" id="KW-1185">Reference proteome</keyword>
<protein>
    <submittedName>
        <fullName evidence="1">Uncharacterized protein</fullName>
    </submittedName>
</protein>
<organism evidence="1 2">
    <name type="scientific">Actinomadura rugatobispora</name>
    <dbReference type="NCBI Taxonomy" id="1994"/>
    <lineage>
        <taxon>Bacteria</taxon>
        <taxon>Bacillati</taxon>
        <taxon>Actinomycetota</taxon>
        <taxon>Actinomycetes</taxon>
        <taxon>Streptosporangiales</taxon>
        <taxon>Thermomonosporaceae</taxon>
        <taxon>Actinomadura</taxon>
    </lineage>
</organism>
<proteinExistence type="predicted"/>
<accession>A0ABW1A407</accession>
<gene>
    <name evidence="1" type="ORF">ACFPZN_28480</name>
</gene>
<name>A0ABW1A407_9ACTN</name>
<dbReference type="RefSeq" id="WP_378285306.1">
    <property type="nucleotide sequence ID" value="NZ_JBHSON010000043.1"/>
</dbReference>
<sequence>MSAILTLLMAPLVALVVLLLMERLESALLAPSKREPGEPH</sequence>
<reference evidence="2" key="1">
    <citation type="journal article" date="2019" name="Int. J. Syst. Evol. Microbiol.">
        <title>The Global Catalogue of Microorganisms (GCM) 10K type strain sequencing project: providing services to taxonomists for standard genome sequencing and annotation.</title>
        <authorList>
            <consortium name="The Broad Institute Genomics Platform"/>
            <consortium name="The Broad Institute Genome Sequencing Center for Infectious Disease"/>
            <person name="Wu L."/>
            <person name="Ma J."/>
        </authorList>
    </citation>
    <scope>NUCLEOTIDE SEQUENCE [LARGE SCALE GENOMIC DNA]</scope>
    <source>
        <strain evidence="2">KCTC 42087</strain>
    </source>
</reference>
<dbReference type="EMBL" id="JBHSON010000043">
    <property type="protein sequence ID" value="MFC5749578.1"/>
    <property type="molecule type" value="Genomic_DNA"/>
</dbReference>
<dbReference type="Proteomes" id="UP001596074">
    <property type="component" value="Unassembled WGS sequence"/>
</dbReference>
<evidence type="ECO:0000313" key="2">
    <source>
        <dbReference type="Proteomes" id="UP001596074"/>
    </source>
</evidence>